<feature type="non-terminal residue" evidence="2">
    <location>
        <position position="1"/>
    </location>
</feature>
<proteinExistence type="predicted"/>
<feature type="region of interest" description="Disordered" evidence="1">
    <location>
        <begin position="266"/>
        <end position="296"/>
    </location>
</feature>
<keyword evidence="3" id="KW-1185">Reference proteome</keyword>
<organism evidence="2 3">
    <name type="scientific">Durusdinium trenchii</name>
    <dbReference type="NCBI Taxonomy" id="1381693"/>
    <lineage>
        <taxon>Eukaryota</taxon>
        <taxon>Sar</taxon>
        <taxon>Alveolata</taxon>
        <taxon>Dinophyceae</taxon>
        <taxon>Suessiales</taxon>
        <taxon>Symbiodiniaceae</taxon>
        <taxon>Durusdinium</taxon>
    </lineage>
</organism>
<dbReference type="PANTHER" id="PTHR35711">
    <property type="entry name" value="EXPRESSED PROTEIN"/>
    <property type="match status" value="1"/>
</dbReference>
<feature type="region of interest" description="Disordered" evidence="1">
    <location>
        <begin position="171"/>
        <end position="204"/>
    </location>
</feature>
<comment type="caution">
    <text evidence="2">The sequence shown here is derived from an EMBL/GenBank/DDBJ whole genome shotgun (WGS) entry which is preliminary data.</text>
</comment>
<name>A0ABP0JJP1_9DINO</name>
<evidence type="ECO:0000256" key="1">
    <source>
        <dbReference type="SAM" id="MobiDB-lite"/>
    </source>
</evidence>
<dbReference type="PANTHER" id="PTHR35711:SF1">
    <property type="entry name" value="ECTODERMAL, ISOFORM F"/>
    <property type="match status" value="1"/>
</dbReference>
<feature type="non-terminal residue" evidence="2">
    <location>
        <position position="666"/>
    </location>
</feature>
<feature type="compositionally biased region" description="Basic residues" evidence="1">
    <location>
        <begin position="656"/>
        <end position="666"/>
    </location>
</feature>
<feature type="compositionally biased region" description="Acidic residues" evidence="1">
    <location>
        <begin position="589"/>
        <end position="602"/>
    </location>
</feature>
<feature type="compositionally biased region" description="Acidic residues" evidence="1">
    <location>
        <begin position="508"/>
        <end position="536"/>
    </location>
</feature>
<reference evidence="2 3" key="1">
    <citation type="submission" date="2024-02" db="EMBL/GenBank/DDBJ databases">
        <authorList>
            <person name="Chen Y."/>
            <person name="Shah S."/>
            <person name="Dougan E. K."/>
            <person name="Thang M."/>
            <person name="Chan C."/>
        </authorList>
    </citation>
    <scope>NUCLEOTIDE SEQUENCE [LARGE SCALE GENOMIC DNA]</scope>
</reference>
<dbReference type="EMBL" id="CAXAMN010005570">
    <property type="protein sequence ID" value="CAK9014627.1"/>
    <property type="molecule type" value="Genomic_DNA"/>
</dbReference>
<dbReference type="Proteomes" id="UP001642484">
    <property type="component" value="Unassembled WGS sequence"/>
</dbReference>
<feature type="region of interest" description="Disordered" evidence="1">
    <location>
        <begin position="121"/>
        <end position="152"/>
    </location>
</feature>
<accession>A0ABP0JJP1</accession>
<feature type="region of interest" description="Disordered" evidence="1">
    <location>
        <begin position="506"/>
        <end position="536"/>
    </location>
</feature>
<evidence type="ECO:0000313" key="2">
    <source>
        <dbReference type="EMBL" id="CAK9014627.1"/>
    </source>
</evidence>
<feature type="region of interest" description="Disordered" evidence="1">
    <location>
        <begin position="641"/>
        <end position="666"/>
    </location>
</feature>
<protein>
    <submittedName>
        <fullName evidence="2">Uncharacterized protein</fullName>
    </submittedName>
</protein>
<feature type="compositionally biased region" description="Basic and acidic residues" evidence="1">
    <location>
        <begin position="641"/>
        <end position="655"/>
    </location>
</feature>
<sequence length="666" mass="76457">EELAMLIYLSTRKDARDCLDQSPIAEYTRLLNRCALTRREWLDAIERALRHRCATTHEDERKVPTANRQTVGRPFRKPVDEKKKVLVKKTFRKSDVADHEDAGDEEDLEAEGATQDVFFEEDENDAHEEDETEMTAIPEEELEEEGDDPEDEEAEILEAYSAGWKAKAQVSWKKSDPECPQVKAGKDKPQRSSSAATTGSGGNTIHFTYVVSTTKTRTKEEPMSKAASPAVHLSCPQCRWPTHAASKFCSQCGARLPHDERMAENKRGWTVVRDDEEEQVASSESSRGQKEDKPRTYKYHMRKELLREAAGLEERGRREREREKIRASPEEVLAGLPHMTKEEKKRIQKALEREEKQAAYDGLDKGRLLLPYYESSEDEERDHTATGGLPMGMGTMQHAGIAFINPVGIHGVNVIRMSSVQGGAINCPGLIGPSEMARWQVVMDFAQKKICMKGQWQTMLLTGTRHPAACLLDFCQTREFWEDADIQQTLQLLRRSPHSWAFTVKDMEQEETSEEEEEESDQEDDSSEEESMSEEDWNARYRKVLQKLDADMKVLPVQEVERAQRDEEEWELGSEKEDAVSIPSHEFGLEEEENSEESDEEVQNSWFCKGVRKWFSKKEKGEVRQGAKELKEVHFERKVAQRRQAEVKEGKAQKFERKKNRSGPRK</sequence>
<evidence type="ECO:0000313" key="3">
    <source>
        <dbReference type="Proteomes" id="UP001642484"/>
    </source>
</evidence>
<gene>
    <name evidence="2" type="ORF">CCMP2556_LOCUS11772</name>
</gene>
<feature type="region of interest" description="Disordered" evidence="1">
    <location>
        <begin position="563"/>
        <end position="602"/>
    </location>
</feature>